<evidence type="ECO:0000313" key="1">
    <source>
        <dbReference type="EMBL" id="MDC3417275.1"/>
    </source>
</evidence>
<dbReference type="InterPro" id="IPR035945">
    <property type="entry name" value="YhaI-like_sf"/>
</dbReference>
<accession>A0A9X3WCG9</accession>
<dbReference type="Proteomes" id="UP001145069">
    <property type="component" value="Unassembled WGS sequence"/>
</dbReference>
<proteinExistence type="predicted"/>
<name>A0A9X3WCG9_9BACI</name>
<gene>
    <name evidence="1" type="ORF">NC799_10150</name>
</gene>
<dbReference type="AlphaFoldDB" id="A0A9X3WCG9"/>
<sequence length="115" mass="13583">MGTNGKMENLLFQIKLLTQTSDLKRFPFTKLVIQHQLTEEEYEEIFHLLDKLNDEFIQQKEEGFLNFEPLLLHFVGMLTTKLNPFETIDALKKEGHYPSLMDVFLDAHKQRVKTN</sequence>
<dbReference type="InterPro" id="IPR015058">
    <property type="entry name" value="DUF1878"/>
</dbReference>
<dbReference type="RefSeq" id="WP_272446342.1">
    <property type="nucleotide sequence ID" value="NZ_JAMQKC010000007.1"/>
</dbReference>
<organism evidence="1 2">
    <name type="scientific">Aquibacillus salsiterrae</name>
    <dbReference type="NCBI Taxonomy" id="2950439"/>
    <lineage>
        <taxon>Bacteria</taxon>
        <taxon>Bacillati</taxon>
        <taxon>Bacillota</taxon>
        <taxon>Bacilli</taxon>
        <taxon>Bacillales</taxon>
        <taxon>Bacillaceae</taxon>
        <taxon>Aquibacillus</taxon>
    </lineage>
</organism>
<keyword evidence="2" id="KW-1185">Reference proteome</keyword>
<evidence type="ECO:0000313" key="2">
    <source>
        <dbReference type="Proteomes" id="UP001145069"/>
    </source>
</evidence>
<reference evidence="1" key="1">
    <citation type="submission" date="2022-06" db="EMBL/GenBank/DDBJ databases">
        <title>Aquibacillus sp. a new bacterium isolated from soil saline samples.</title>
        <authorList>
            <person name="Galisteo C."/>
            <person name="De La Haba R."/>
            <person name="Sanchez-Porro C."/>
            <person name="Ventosa A."/>
        </authorList>
    </citation>
    <scope>NUCLEOTIDE SEQUENCE</scope>
    <source>
        <strain evidence="1">3ASR75-54</strain>
    </source>
</reference>
<dbReference type="Gene3D" id="1.10.3750.10">
    <property type="entry name" value="YhaI-like"/>
    <property type="match status" value="1"/>
</dbReference>
<dbReference type="Pfam" id="PF08963">
    <property type="entry name" value="DUF1878"/>
    <property type="match status" value="1"/>
</dbReference>
<comment type="caution">
    <text evidence="1">The sequence shown here is derived from an EMBL/GenBank/DDBJ whole genome shotgun (WGS) entry which is preliminary data.</text>
</comment>
<dbReference type="SUPFAM" id="SSF109915">
    <property type="entry name" value="Hypothetical protein YhaI"/>
    <property type="match status" value="1"/>
</dbReference>
<dbReference type="EMBL" id="JAMQKC010000007">
    <property type="protein sequence ID" value="MDC3417275.1"/>
    <property type="molecule type" value="Genomic_DNA"/>
</dbReference>
<protein>
    <submittedName>
        <fullName evidence="1">YhaI family protein</fullName>
    </submittedName>
</protein>